<dbReference type="Pfam" id="PF11079">
    <property type="entry name" value="YqhG"/>
    <property type="match status" value="2"/>
</dbReference>
<accession>A0ABW5R6B5</accession>
<dbReference type="PROSITE" id="PS50206">
    <property type="entry name" value="RHODANESE_3"/>
    <property type="match status" value="1"/>
</dbReference>
<sequence length="319" mass="37200">MQSTEIEQFVMNFLEVTGSRIMEKAPSHVTVKLSPQADKALTNRPYYWSFVERTGATPETMTFTFIFRPDKYKQWEQQQEKKQLQKAEQAASSDSILARYFGTDLSQHVRRVPEEHVHYGASRLQQIFNCVKENGRFVSMYESPQPLSPGRNTTAIPSPRSYETWLGVNYRVEFLCDQKRDELHSLGICLSTGAIAEEFHAFVQQLDLTPKLPVHTHIKDGLSVSRAAEDLHHYLRQEISSYNHSWAEAARERLQDELQRIDSYYMEMIDSLEDEEKAEAEAQYENRKSEIRWQHEPRIEVSVMNCGYFHLLSDPLTRN</sequence>
<dbReference type="InterPro" id="IPR024562">
    <property type="entry name" value="YqhG"/>
</dbReference>
<feature type="domain" description="Rhodanese" evidence="1">
    <location>
        <begin position="196"/>
        <end position="258"/>
    </location>
</feature>
<name>A0ABW5R6B5_9BACL</name>
<gene>
    <name evidence="2" type="ORF">ACFSUC_03045</name>
</gene>
<organism evidence="2 3">
    <name type="scientific">Marinicrinis sediminis</name>
    <dbReference type="NCBI Taxonomy" id="1652465"/>
    <lineage>
        <taxon>Bacteria</taxon>
        <taxon>Bacillati</taxon>
        <taxon>Bacillota</taxon>
        <taxon>Bacilli</taxon>
        <taxon>Bacillales</taxon>
        <taxon>Paenibacillaceae</taxon>
    </lineage>
</organism>
<dbReference type="Proteomes" id="UP001597497">
    <property type="component" value="Unassembled WGS sequence"/>
</dbReference>
<evidence type="ECO:0000259" key="1">
    <source>
        <dbReference type="PROSITE" id="PS50206"/>
    </source>
</evidence>
<evidence type="ECO:0000313" key="3">
    <source>
        <dbReference type="Proteomes" id="UP001597497"/>
    </source>
</evidence>
<protein>
    <submittedName>
        <fullName evidence="2">YqhG family protein</fullName>
    </submittedName>
</protein>
<proteinExistence type="predicted"/>
<dbReference type="EMBL" id="JBHUMM010000004">
    <property type="protein sequence ID" value="MFD2670585.1"/>
    <property type="molecule type" value="Genomic_DNA"/>
</dbReference>
<evidence type="ECO:0000313" key="2">
    <source>
        <dbReference type="EMBL" id="MFD2670585.1"/>
    </source>
</evidence>
<keyword evidence="3" id="KW-1185">Reference proteome</keyword>
<dbReference type="RefSeq" id="WP_379927991.1">
    <property type="nucleotide sequence ID" value="NZ_JBHUMM010000004.1"/>
</dbReference>
<dbReference type="InterPro" id="IPR001763">
    <property type="entry name" value="Rhodanese-like_dom"/>
</dbReference>
<comment type="caution">
    <text evidence="2">The sequence shown here is derived from an EMBL/GenBank/DDBJ whole genome shotgun (WGS) entry which is preliminary data.</text>
</comment>
<reference evidence="3" key="1">
    <citation type="journal article" date="2019" name="Int. J. Syst. Evol. Microbiol.">
        <title>The Global Catalogue of Microorganisms (GCM) 10K type strain sequencing project: providing services to taxonomists for standard genome sequencing and annotation.</title>
        <authorList>
            <consortium name="The Broad Institute Genomics Platform"/>
            <consortium name="The Broad Institute Genome Sequencing Center for Infectious Disease"/>
            <person name="Wu L."/>
            <person name="Ma J."/>
        </authorList>
    </citation>
    <scope>NUCLEOTIDE SEQUENCE [LARGE SCALE GENOMIC DNA]</scope>
    <source>
        <strain evidence="3">KCTC 33676</strain>
    </source>
</reference>